<name>A0AAE3CKM5_9PROT</name>
<comment type="subunit">
    <text evidence="11">Heterodimer of a large membrane-associated beta subunit and a small pyruvoyl-containing alpha subunit.</text>
</comment>
<evidence type="ECO:0000256" key="1">
    <source>
        <dbReference type="ARBA" id="ARBA00022475"/>
    </source>
</evidence>
<dbReference type="AlphaFoldDB" id="A0AAE3CKM5"/>
<feature type="active site" description="Schiff-base intermediate with substrate; via pyruvic acid" evidence="11">
    <location>
        <position position="186"/>
    </location>
</feature>
<keyword evidence="3 11" id="KW-0210">Decarboxylase</keyword>
<comment type="cofactor">
    <cofactor evidence="11">
        <name>pyruvate</name>
        <dbReference type="ChEBI" id="CHEBI:15361"/>
    </cofactor>
    <text evidence="11">Binds 1 pyruvoyl group covalently per subunit.</text>
</comment>
<protein>
    <recommendedName>
        <fullName evidence="11">Phosphatidylserine decarboxylase proenzyme</fullName>
        <ecNumber evidence="11">4.1.1.65</ecNumber>
    </recommendedName>
    <component>
        <recommendedName>
            <fullName evidence="11">Phosphatidylserine decarboxylase alpha chain</fullName>
        </recommendedName>
    </component>
    <component>
        <recommendedName>
            <fullName evidence="11">Phosphatidylserine decarboxylase beta chain</fullName>
        </recommendedName>
    </component>
</protein>
<evidence type="ECO:0000256" key="5">
    <source>
        <dbReference type="ARBA" id="ARBA00023136"/>
    </source>
</evidence>
<keyword evidence="12" id="KW-0812">Transmembrane</keyword>
<dbReference type="GO" id="GO:0006646">
    <property type="term" value="P:phosphatidylethanolamine biosynthetic process"/>
    <property type="evidence" value="ECO:0007669"/>
    <property type="project" value="UniProtKB-UniRule"/>
</dbReference>
<dbReference type="NCBIfam" id="NF003678">
    <property type="entry name" value="PRK05305.1-2"/>
    <property type="match status" value="1"/>
</dbReference>
<feature type="site" description="Cleavage (non-hydrolytic); by autocatalysis" evidence="11">
    <location>
        <begin position="185"/>
        <end position="186"/>
    </location>
</feature>
<proteinExistence type="inferred from homology"/>
<evidence type="ECO:0000256" key="9">
    <source>
        <dbReference type="ARBA" id="ARBA00023264"/>
    </source>
</evidence>
<dbReference type="NCBIfam" id="NF003680">
    <property type="entry name" value="PRK05305.1-5"/>
    <property type="match status" value="1"/>
</dbReference>
<dbReference type="HAMAP" id="MF_00664">
    <property type="entry name" value="PS_decarb_PSD_A"/>
    <property type="match status" value="1"/>
</dbReference>
<keyword evidence="6 11" id="KW-0865">Zymogen</keyword>
<keyword evidence="9 11" id="KW-1208">Phospholipid metabolism</keyword>
<evidence type="ECO:0000313" key="13">
    <source>
        <dbReference type="EMBL" id="MBU2788976.1"/>
    </source>
</evidence>
<dbReference type="Pfam" id="PF02666">
    <property type="entry name" value="PS_Dcarbxylase"/>
    <property type="match status" value="1"/>
</dbReference>
<dbReference type="PANTHER" id="PTHR35809">
    <property type="entry name" value="ARCHAETIDYLSERINE DECARBOXYLASE PROENZYME-RELATED"/>
    <property type="match status" value="1"/>
</dbReference>
<evidence type="ECO:0000256" key="4">
    <source>
        <dbReference type="ARBA" id="ARBA00023098"/>
    </source>
</evidence>
<comment type="subcellular location">
    <subcellularLocation>
        <location evidence="11">Cell membrane</location>
        <topology evidence="11">Peripheral membrane protein</topology>
    </subcellularLocation>
</comment>
<evidence type="ECO:0000313" key="14">
    <source>
        <dbReference type="Proteomes" id="UP001197378"/>
    </source>
</evidence>
<dbReference type="RefSeq" id="WP_215871681.1">
    <property type="nucleotide sequence ID" value="NZ_JAAXYO010000180.1"/>
</dbReference>
<keyword evidence="1 11" id="KW-1003">Cell membrane</keyword>
<dbReference type="InterPro" id="IPR033175">
    <property type="entry name" value="PSD-A"/>
</dbReference>
<dbReference type="Proteomes" id="UP001197378">
    <property type="component" value="Unassembled WGS sequence"/>
</dbReference>
<dbReference type="GO" id="GO:0004609">
    <property type="term" value="F:phosphatidylserine decarboxylase activity"/>
    <property type="evidence" value="ECO:0007669"/>
    <property type="project" value="UniProtKB-UniRule"/>
</dbReference>
<gene>
    <name evidence="11" type="primary">psd</name>
    <name evidence="13" type="ORF">HFQ13_12320</name>
</gene>
<evidence type="ECO:0000256" key="3">
    <source>
        <dbReference type="ARBA" id="ARBA00022793"/>
    </source>
</evidence>
<reference evidence="13" key="1">
    <citation type="journal article" date="2021" name="ISME J.">
        <title>Genomic evolution of the class Acidithiobacillia: deep-branching Proteobacteria living in extreme acidic conditions.</title>
        <authorList>
            <person name="Moya-Beltran A."/>
            <person name="Beard S."/>
            <person name="Rojas-Villalobos C."/>
            <person name="Issotta F."/>
            <person name="Gallardo Y."/>
            <person name="Ulloa R."/>
            <person name="Giaveno A."/>
            <person name="Degli Esposti M."/>
            <person name="Johnson D.B."/>
            <person name="Quatrini R."/>
        </authorList>
    </citation>
    <scope>NUCLEOTIDE SEQUENCE</scope>
    <source>
        <strain evidence="13">VAN18-1</strain>
    </source>
</reference>
<dbReference type="EC" id="4.1.1.65" evidence="11"/>
<evidence type="ECO:0000256" key="6">
    <source>
        <dbReference type="ARBA" id="ARBA00023145"/>
    </source>
</evidence>
<keyword evidence="12" id="KW-1133">Transmembrane helix</keyword>
<keyword evidence="8 11" id="KW-0456">Lyase</keyword>
<keyword evidence="10 11" id="KW-0670">Pyruvate</keyword>
<keyword evidence="7 11" id="KW-0594">Phospholipid biosynthesis</keyword>
<evidence type="ECO:0000256" key="12">
    <source>
        <dbReference type="SAM" id="Phobius"/>
    </source>
</evidence>
<comment type="PTM">
    <text evidence="11">Is synthesized initially as an inactive proenzyme. Formation of the active enzyme involves a self-maturation process in which the active site pyruvoyl group is generated from an internal serine residue via an autocatalytic post-translational modification. Two non-identical subunits are generated from the proenzyme in this reaction, and the pyruvate is formed at the N-terminus of the alpha chain, which is derived from the carboxyl end of the proenzyme. The post-translation cleavage follows an unusual pathway, termed non-hydrolytic serinolysis, in which the side chain hydroxyl group of the serine supplies its oxygen atom to form the C-terminus of the beta chain, while the remainder of the serine residue undergoes an oxidative deamination to produce ammonia and the pyruvoyl prosthetic group on the alpha chain.</text>
</comment>
<comment type="caution">
    <text evidence="13">The sequence shown here is derived from an EMBL/GenBank/DDBJ whole genome shotgun (WGS) entry which is preliminary data.</text>
</comment>
<sequence>MSNSNYPYTLLAREGWPFLGLFLLLTILTGVFAPWWVAVPFLLLFLFSVQFFRDPARALPAALAGGILCPADGRVIAIETVEDPYLQRKALKISIFMNVFDVHVNRLPIGGVVQQRWYFPGKFFNAALDKASLENERNALWVRTENGQDVTVVQVAGLVARRILCYVRPDEPVRTGQRFGFIRFGSRVDTYLPPNAQALVLLGQRVRSGAEWIAQLEHADNE</sequence>
<evidence type="ECO:0000256" key="2">
    <source>
        <dbReference type="ARBA" id="ARBA00022516"/>
    </source>
</evidence>
<comment type="pathway">
    <text evidence="11">Phospholipid metabolism; phosphatidylethanolamine biosynthesis; phosphatidylethanolamine from CDP-diacylglycerol: step 2/2.</text>
</comment>
<dbReference type="GO" id="GO:0005886">
    <property type="term" value="C:plasma membrane"/>
    <property type="evidence" value="ECO:0007669"/>
    <property type="project" value="UniProtKB-SubCell"/>
</dbReference>
<feature type="chain" id="PRO_5041755149" description="Phosphatidylserine decarboxylase beta chain" evidence="11">
    <location>
        <begin position="1"/>
        <end position="185"/>
    </location>
</feature>
<keyword evidence="5 11" id="KW-0472">Membrane</keyword>
<dbReference type="PANTHER" id="PTHR35809:SF1">
    <property type="entry name" value="ARCHAETIDYLSERINE DECARBOXYLASE PROENZYME-RELATED"/>
    <property type="match status" value="1"/>
</dbReference>
<feature type="transmembrane region" description="Helical" evidence="12">
    <location>
        <begin position="20"/>
        <end position="47"/>
    </location>
</feature>
<keyword evidence="2 11" id="KW-0444">Lipid biosynthesis</keyword>
<evidence type="ECO:0000256" key="8">
    <source>
        <dbReference type="ARBA" id="ARBA00023239"/>
    </source>
</evidence>
<evidence type="ECO:0000256" key="10">
    <source>
        <dbReference type="ARBA" id="ARBA00023317"/>
    </source>
</evidence>
<accession>A0AAE3CKM5</accession>
<comment type="catalytic activity">
    <reaction evidence="11">
        <text>a 1,2-diacyl-sn-glycero-3-phospho-L-serine + H(+) = a 1,2-diacyl-sn-glycero-3-phosphoethanolamine + CO2</text>
        <dbReference type="Rhea" id="RHEA:20828"/>
        <dbReference type="ChEBI" id="CHEBI:15378"/>
        <dbReference type="ChEBI" id="CHEBI:16526"/>
        <dbReference type="ChEBI" id="CHEBI:57262"/>
        <dbReference type="ChEBI" id="CHEBI:64612"/>
        <dbReference type="EC" id="4.1.1.65"/>
    </reaction>
</comment>
<dbReference type="InterPro" id="IPR003817">
    <property type="entry name" value="PS_Dcarbxylase"/>
</dbReference>
<comment type="function">
    <text evidence="11">Catalyzes the formation of phosphatidylethanolamine (PtdEtn) from phosphatidylserine (PtdSer).</text>
</comment>
<evidence type="ECO:0000256" key="7">
    <source>
        <dbReference type="ARBA" id="ARBA00023209"/>
    </source>
</evidence>
<feature type="chain" id="PRO_5041755148" description="Phosphatidylserine decarboxylase alpha chain" evidence="11">
    <location>
        <begin position="186"/>
        <end position="222"/>
    </location>
</feature>
<comment type="similarity">
    <text evidence="11">Belongs to the phosphatidylserine decarboxylase family. PSD-A subfamily.</text>
</comment>
<keyword evidence="4 11" id="KW-0443">Lipid metabolism</keyword>
<keyword evidence="14" id="KW-1185">Reference proteome</keyword>
<dbReference type="EMBL" id="JAAXYO010000180">
    <property type="protein sequence ID" value="MBU2788976.1"/>
    <property type="molecule type" value="Genomic_DNA"/>
</dbReference>
<organism evidence="13 14">
    <name type="scientific">Igneacidithiobacillus copahuensis</name>
    <dbReference type="NCBI Taxonomy" id="2724909"/>
    <lineage>
        <taxon>Bacteria</taxon>
        <taxon>Pseudomonadati</taxon>
        <taxon>Pseudomonadota</taxon>
        <taxon>Acidithiobacillia</taxon>
        <taxon>Acidithiobacillales</taxon>
        <taxon>Acidithiobacillaceae</taxon>
        <taxon>Igneacidithiobacillus</taxon>
    </lineage>
</organism>
<evidence type="ECO:0000256" key="11">
    <source>
        <dbReference type="HAMAP-Rule" id="MF_00664"/>
    </source>
</evidence>
<feature type="modified residue" description="Pyruvic acid (Ser); by autocatalysis" evidence="11">
    <location>
        <position position="186"/>
    </location>
</feature>